<accession>N2BEC1</accession>
<dbReference type="Proteomes" id="UP000012527">
    <property type="component" value="Unassembled WGS sequence"/>
</dbReference>
<dbReference type="HOGENOM" id="CLU_3389764_0_0_7"/>
<comment type="caution">
    <text evidence="1">The sequence shown here is derived from an EMBL/GenBank/DDBJ whole genome shotgun (WGS) entry which is preliminary data.</text>
</comment>
<gene>
    <name evidence="1" type="ORF">C826_01547</name>
</gene>
<proteinExistence type="predicted"/>
<dbReference type="AlphaFoldDB" id="N2BEC1"/>
<evidence type="ECO:0000313" key="2">
    <source>
        <dbReference type="Proteomes" id="UP000012527"/>
    </source>
</evidence>
<organism evidence="1 2">
    <name type="scientific">Helicobacter bilis WiWa</name>
    <dbReference type="NCBI Taxonomy" id="1235804"/>
    <lineage>
        <taxon>Bacteria</taxon>
        <taxon>Pseudomonadati</taxon>
        <taxon>Campylobacterota</taxon>
        <taxon>Epsilonproteobacteria</taxon>
        <taxon>Campylobacterales</taxon>
        <taxon>Helicobacteraceae</taxon>
        <taxon>Helicobacter</taxon>
    </lineage>
</organism>
<protein>
    <submittedName>
        <fullName evidence="1">Uncharacterized protein</fullName>
    </submittedName>
</protein>
<sequence length="32" mass="3644">MQNRTITDVKNYAPPGYLTQKPETISVHLPQC</sequence>
<reference evidence="1 2" key="1">
    <citation type="submission" date="2013-02" db="EMBL/GenBank/DDBJ databases">
        <title>The Genome Sequence of Helicobacter bilis WiWa.</title>
        <authorList>
            <consortium name="The Broad Institute Genome Sequencing Platform"/>
            <person name="Ward D."/>
            <person name="Overstreet A.-M.C."/>
            <person name="Ramer-Tait A.E."/>
            <person name="Phillips G.J."/>
            <person name="Wannemuehler M.J."/>
            <person name="Walker B."/>
            <person name="Young S.K."/>
            <person name="Zeng Q."/>
            <person name="Gargeya S."/>
            <person name="Fitzgerald M."/>
            <person name="Haas B."/>
            <person name="Abouelleil A."/>
            <person name="Alvarado L."/>
            <person name="Arachchi H.M."/>
            <person name="Berlin A.M."/>
            <person name="Chapman S.B."/>
            <person name="Dewar J."/>
            <person name="Goldberg J."/>
            <person name="Griggs A."/>
            <person name="Gujja S."/>
            <person name="Hansen M."/>
            <person name="Howarth C."/>
            <person name="Imamovic A."/>
            <person name="Larimer J."/>
            <person name="McCowan C."/>
            <person name="Murphy C."/>
            <person name="Neiman D."/>
            <person name="Pearson M."/>
            <person name="Priest M."/>
            <person name="Roberts A."/>
            <person name="Saif S."/>
            <person name="Shea T."/>
            <person name="Sisk P."/>
            <person name="Sykes S."/>
            <person name="Wortman J."/>
            <person name="Nusbaum C."/>
            <person name="Birren B."/>
        </authorList>
    </citation>
    <scope>NUCLEOTIDE SEQUENCE [LARGE SCALE GENOMIC DNA]</scope>
    <source>
        <strain evidence="1 2">WiWa</strain>
    </source>
</reference>
<dbReference type="EMBL" id="AQFW01000014">
    <property type="protein sequence ID" value="EMZ38511.1"/>
    <property type="molecule type" value="Genomic_DNA"/>
</dbReference>
<evidence type="ECO:0000313" key="1">
    <source>
        <dbReference type="EMBL" id="EMZ38511.1"/>
    </source>
</evidence>
<name>N2BEC1_9HELI</name>